<evidence type="ECO:0000256" key="5">
    <source>
        <dbReference type="ARBA" id="ARBA00022729"/>
    </source>
</evidence>
<organism evidence="9 10">
    <name type="scientific">Alosa alosa</name>
    <name type="common">allis shad</name>
    <dbReference type="NCBI Taxonomy" id="278164"/>
    <lineage>
        <taxon>Eukaryota</taxon>
        <taxon>Metazoa</taxon>
        <taxon>Chordata</taxon>
        <taxon>Craniata</taxon>
        <taxon>Vertebrata</taxon>
        <taxon>Euteleostomi</taxon>
        <taxon>Actinopterygii</taxon>
        <taxon>Neopterygii</taxon>
        <taxon>Teleostei</taxon>
        <taxon>Clupei</taxon>
        <taxon>Clupeiformes</taxon>
        <taxon>Clupeoidei</taxon>
        <taxon>Clupeidae</taxon>
        <taxon>Alosa</taxon>
    </lineage>
</organism>
<dbReference type="InterPro" id="IPR045860">
    <property type="entry name" value="Snake_toxin-like_sf"/>
</dbReference>
<keyword evidence="6" id="KW-0472">Membrane</keyword>
<evidence type="ECO:0000256" key="1">
    <source>
        <dbReference type="ARBA" id="ARBA00004236"/>
    </source>
</evidence>
<comment type="caution">
    <text evidence="9">The sequence shown here is derived from an EMBL/GenBank/DDBJ whole genome shotgun (WGS) entry which is preliminary data.</text>
</comment>
<feature type="domain" description="UPAR/Ly6" evidence="8">
    <location>
        <begin position="77"/>
        <end position="158"/>
    </location>
</feature>
<sequence length="180" mass="18782">MDCPPTTQCGNVRVATFAGGQAVSDMTMKSCVVPQQCMVGSFNVGMMKTVINSKCCTEDNCNIGTVEASTGGPNGKECHTCIGSDCSSKLKCEGVEDRCLIAKLDGGGEKMTVKGCASKSICTGQMKDQLGQALGDMTCCEGNLCNGDKSKTRSGTSSGEVNRNSITIMVLSIACFLFLH</sequence>
<evidence type="ECO:0000256" key="3">
    <source>
        <dbReference type="ARBA" id="ARBA00022475"/>
    </source>
</evidence>
<dbReference type="Proteomes" id="UP000823561">
    <property type="component" value="Chromosome 16"/>
</dbReference>
<keyword evidence="10" id="KW-1185">Reference proteome</keyword>
<dbReference type="AlphaFoldDB" id="A0AAV6FZZ2"/>
<evidence type="ECO:0000313" key="9">
    <source>
        <dbReference type="EMBL" id="KAG5268414.1"/>
    </source>
</evidence>
<dbReference type="SUPFAM" id="SSF57302">
    <property type="entry name" value="Snake toxin-like"/>
    <property type="match status" value="1"/>
</dbReference>
<dbReference type="InterPro" id="IPR016054">
    <property type="entry name" value="LY6_UPA_recep-like"/>
</dbReference>
<dbReference type="PANTHER" id="PTHR20914">
    <property type="entry name" value="LY6/PLAUR DOMAIN-CONTAINING PROTEIN 8"/>
    <property type="match status" value="1"/>
</dbReference>
<reference evidence="9" key="1">
    <citation type="submission" date="2020-10" db="EMBL/GenBank/DDBJ databases">
        <title>Chromosome-scale genome assembly of the Allis shad, Alosa alosa.</title>
        <authorList>
            <person name="Margot Z."/>
            <person name="Christophe K."/>
            <person name="Cabau C."/>
            <person name="Louis A."/>
            <person name="Berthelot C."/>
            <person name="Parey E."/>
            <person name="Roest Crollius H."/>
            <person name="Montfort J."/>
            <person name="Robinson-Rechavi M."/>
            <person name="Bucao C."/>
            <person name="Bouchez O."/>
            <person name="Gislard M."/>
            <person name="Lluch J."/>
            <person name="Milhes M."/>
            <person name="Lampietro C."/>
            <person name="Lopez Roques C."/>
            <person name="Donnadieu C."/>
            <person name="Braasch I."/>
            <person name="Desvignes T."/>
            <person name="Postlethwait J."/>
            <person name="Bobe J."/>
            <person name="Guiguen Y."/>
        </authorList>
    </citation>
    <scope>NUCLEOTIDE SEQUENCE</scope>
    <source>
        <strain evidence="9">M-15738</strain>
        <tissue evidence="9">Blood</tissue>
    </source>
</reference>
<dbReference type="EMBL" id="JADWDJ010000016">
    <property type="protein sequence ID" value="KAG5268414.1"/>
    <property type="molecule type" value="Genomic_DNA"/>
</dbReference>
<keyword evidence="7" id="KW-0325">Glycoprotein</keyword>
<dbReference type="Gene3D" id="2.10.60.10">
    <property type="entry name" value="CD59"/>
    <property type="match status" value="2"/>
</dbReference>
<dbReference type="PANTHER" id="PTHR20914:SF9">
    <property type="entry name" value="COILED, ISOFORM A"/>
    <property type="match status" value="1"/>
</dbReference>
<dbReference type="GO" id="GO:0005886">
    <property type="term" value="C:plasma membrane"/>
    <property type="evidence" value="ECO:0007669"/>
    <property type="project" value="UniProtKB-SubCell"/>
</dbReference>
<evidence type="ECO:0000256" key="6">
    <source>
        <dbReference type="ARBA" id="ARBA00023136"/>
    </source>
</evidence>
<protein>
    <recommendedName>
        <fullName evidence="8">UPAR/Ly6 domain-containing protein</fullName>
    </recommendedName>
</protein>
<dbReference type="InterPro" id="IPR035076">
    <property type="entry name" value="Toxin/TOLIP"/>
</dbReference>
<dbReference type="SMART" id="SM00134">
    <property type="entry name" value="LU"/>
    <property type="match status" value="1"/>
</dbReference>
<gene>
    <name evidence="9" type="ORF">AALO_G00212340</name>
</gene>
<evidence type="ECO:0000259" key="8">
    <source>
        <dbReference type="SMART" id="SM00134"/>
    </source>
</evidence>
<accession>A0AAV6FZZ2</accession>
<dbReference type="InterPro" id="IPR050918">
    <property type="entry name" value="CNF-like_PLA2_Inhibitor"/>
</dbReference>
<comment type="subcellular location">
    <subcellularLocation>
        <location evidence="1">Cell membrane</location>
    </subcellularLocation>
    <subcellularLocation>
        <location evidence="2">Secreted</location>
    </subcellularLocation>
</comment>
<keyword evidence="5" id="KW-0732">Signal</keyword>
<keyword evidence="3" id="KW-1003">Cell membrane</keyword>
<name>A0AAV6FZZ2_9TELE</name>
<evidence type="ECO:0000256" key="7">
    <source>
        <dbReference type="ARBA" id="ARBA00023180"/>
    </source>
</evidence>
<dbReference type="GO" id="GO:0005576">
    <property type="term" value="C:extracellular region"/>
    <property type="evidence" value="ECO:0007669"/>
    <property type="project" value="UniProtKB-SubCell"/>
</dbReference>
<proteinExistence type="predicted"/>
<evidence type="ECO:0000313" key="10">
    <source>
        <dbReference type="Proteomes" id="UP000823561"/>
    </source>
</evidence>
<keyword evidence="4" id="KW-0964">Secreted</keyword>
<dbReference type="Pfam" id="PF00087">
    <property type="entry name" value="Toxin_TOLIP"/>
    <property type="match status" value="1"/>
</dbReference>
<evidence type="ECO:0000256" key="4">
    <source>
        <dbReference type="ARBA" id="ARBA00022525"/>
    </source>
</evidence>
<evidence type="ECO:0000256" key="2">
    <source>
        <dbReference type="ARBA" id="ARBA00004613"/>
    </source>
</evidence>